<accession>F0XEN1</accession>
<gene>
    <name evidence="2" type="ORF">CMQ_1148</name>
</gene>
<feature type="region of interest" description="Disordered" evidence="1">
    <location>
        <begin position="46"/>
        <end position="72"/>
    </location>
</feature>
<keyword evidence="3" id="KW-1185">Reference proteome</keyword>
<dbReference type="GeneID" id="25973994"/>
<dbReference type="Proteomes" id="UP000007796">
    <property type="component" value="Unassembled WGS sequence"/>
</dbReference>
<dbReference type="AlphaFoldDB" id="F0XEN1"/>
<dbReference type="RefSeq" id="XP_014173702.1">
    <property type="nucleotide sequence ID" value="XM_014318227.1"/>
</dbReference>
<evidence type="ECO:0000313" key="2">
    <source>
        <dbReference type="EMBL" id="EFX04220.1"/>
    </source>
</evidence>
<dbReference type="EMBL" id="GL629765">
    <property type="protein sequence ID" value="EFX04220.1"/>
    <property type="molecule type" value="Genomic_DNA"/>
</dbReference>
<evidence type="ECO:0000313" key="3">
    <source>
        <dbReference type="Proteomes" id="UP000007796"/>
    </source>
</evidence>
<organism evidence="3">
    <name type="scientific">Grosmannia clavigera (strain kw1407 / UAMH 11150)</name>
    <name type="common">Blue stain fungus</name>
    <name type="synonym">Graphiocladiella clavigera</name>
    <dbReference type="NCBI Taxonomy" id="655863"/>
    <lineage>
        <taxon>Eukaryota</taxon>
        <taxon>Fungi</taxon>
        <taxon>Dikarya</taxon>
        <taxon>Ascomycota</taxon>
        <taxon>Pezizomycotina</taxon>
        <taxon>Sordariomycetes</taxon>
        <taxon>Sordariomycetidae</taxon>
        <taxon>Ophiostomatales</taxon>
        <taxon>Ophiostomataceae</taxon>
        <taxon>Leptographium</taxon>
    </lineage>
</organism>
<name>F0XEN1_GROCL</name>
<dbReference type="InParanoid" id="F0XEN1"/>
<reference evidence="2 3" key="1">
    <citation type="journal article" date="2011" name="Proc. Natl. Acad. Sci. U.S.A.">
        <title>Genome and transcriptome analyses of the mountain pine beetle-fungal symbiont Grosmannia clavigera, a lodgepole pine pathogen.</title>
        <authorList>
            <person name="DiGuistini S."/>
            <person name="Wang Y."/>
            <person name="Liao N.Y."/>
            <person name="Taylor G."/>
            <person name="Tanguay P."/>
            <person name="Feau N."/>
            <person name="Henrissat B."/>
            <person name="Chan S.K."/>
            <person name="Hesse-Orce U."/>
            <person name="Alamouti S.M."/>
            <person name="Tsui C.K.M."/>
            <person name="Docking R.T."/>
            <person name="Levasseur A."/>
            <person name="Haridas S."/>
            <person name="Robertson G."/>
            <person name="Birol I."/>
            <person name="Holt R.A."/>
            <person name="Marra M.A."/>
            <person name="Hamelin R.C."/>
            <person name="Hirst M."/>
            <person name="Jones S.J.M."/>
            <person name="Bohlmann J."/>
            <person name="Breuil C."/>
        </authorList>
    </citation>
    <scope>NUCLEOTIDE SEQUENCE [LARGE SCALE GENOMIC DNA]</scope>
    <source>
        <strain evidence="3">kw1407 / UAMH 11150</strain>
    </source>
</reference>
<dbReference type="HOGENOM" id="CLU_2441071_0_0_1"/>
<evidence type="ECO:0000256" key="1">
    <source>
        <dbReference type="SAM" id="MobiDB-lite"/>
    </source>
</evidence>
<sequence>MQYNYGHDAQNKLYRPWKGRFYKNRAATRAQVGGLAAVEASSSDESKATVTIAHGSRKRKARAIESPRAVKKGKRLKVADQEVVGLPGLR</sequence>
<protein>
    <submittedName>
        <fullName evidence="2">Uncharacterized protein</fullName>
    </submittedName>
</protein>
<proteinExistence type="predicted"/>